<dbReference type="Gene3D" id="3.40.1190.20">
    <property type="match status" value="1"/>
</dbReference>
<keyword evidence="5" id="KW-1185">Reference proteome</keyword>
<evidence type="ECO:0000313" key="4">
    <source>
        <dbReference type="EMBL" id="UNY98671.1"/>
    </source>
</evidence>
<dbReference type="GO" id="GO:0008972">
    <property type="term" value="F:phosphomethylpyrimidine kinase activity"/>
    <property type="evidence" value="ECO:0007669"/>
    <property type="project" value="UniProtKB-EC"/>
</dbReference>
<dbReference type="EMBL" id="CP094326">
    <property type="protein sequence ID" value="UNY98671.1"/>
    <property type="molecule type" value="Genomic_DNA"/>
</dbReference>
<reference evidence="4 5" key="1">
    <citation type="journal article" date="2018" name="Int. J. Syst. Evol. Microbiol.">
        <title>Zhouia spongiae sp. nov., isolated from a marine sponge.</title>
        <authorList>
            <person name="Zhuang L."/>
            <person name="Lin B."/>
            <person name="Qin F."/>
            <person name="Luo L."/>
        </authorList>
    </citation>
    <scope>NUCLEOTIDE SEQUENCE [LARGE SCALE GENOMIC DNA]</scope>
    <source>
        <strain evidence="4 5">HN-Y44</strain>
    </source>
</reference>
<comment type="pathway">
    <text evidence="1">Cofactor biosynthesis; thiamine diphosphate biosynthesis.</text>
</comment>
<dbReference type="CDD" id="cd01169">
    <property type="entry name" value="HMPP_kinase"/>
    <property type="match status" value="1"/>
</dbReference>
<evidence type="ECO:0000256" key="2">
    <source>
        <dbReference type="ARBA" id="ARBA00012135"/>
    </source>
</evidence>
<dbReference type="EC" id="2.7.1.49" evidence="2"/>
<dbReference type="Pfam" id="PF08543">
    <property type="entry name" value="Phos_pyr_kin"/>
    <property type="match status" value="1"/>
</dbReference>
<dbReference type="NCBIfam" id="TIGR00097">
    <property type="entry name" value="HMP-P_kinase"/>
    <property type="match status" value="1"/>
</dbReference>
<sequence>MVNIQKSIPNVLTIAGSDPCAGAGIQADIKTISACGCYAVSVITALTAQNTRGVSHIHRLPVSIVWKQLKALADDTRINAVKIGMLPDTAIVENIVKAIDQFSLGNIVLDPVMVSSSGKPLIDPAALVALKSSLAPKATLITPNLDEANILLKETIHKEKLGHYTQKLAMTLGTSVLLKGGHLAGNTTTDTLFDIGTETLYSFKSERIKTKNLHGTGCTLSSSIASYLASGHPLPEAVGLAKEYIQQAIVHARHLNAGSGNGPLHHFWKQDF</sequence>
<dbReference type="Proteomes" id="UP000829476">
    <property type="component" value="Chromosome"/>
</dbReference>
<dbReference type="InterPro" id="IPR004399">
    <property type="entry name" value="HMP/HMP-P_kinase_dom"/>
</dbReference>
<organism evidence="4 5">
    <name type="scientific">Zhouia spongiae</name>
    <dbReference type="NCBI Taxonomy" id="2202721"/>
    <lineage>
        <taxon>Bacteria</taxon>
        <taxon>Pseudomonadati</taxon>
        <taxon>Bacteroidota</taxon>
        <taxon>Flavobacteriia</taxon>
        <taxon>Flavobacteriales</taxon>
        <taxon>Flavobacteriaceae</taxon>
        <taxon>Zhouia</taxon>
    </lineage>
</organism>
<keyword evidence="4" id="KW-0418">Kinase</keyword>
<dbReference type="PANTHER" id="PTHR20858">
    <property type="entry name" value="PHOSPHOMETHYLPYRIMIDINE KINASE"/>
    <property type="match status" value="1"/>
</dbReference>
<dbReference type="PANTHER" id="PTHR20858:SF17">
    <property type="entry name" value="HYDROXYMETHYLPYRIMIDINE_PHOSPHOMETHYLPYRIMIDINE KINASE THI20-RELATED"/>
    <property type="match status" value="1"/>
</dbReference>
<dbReference type="InterPro" id="IPR029056">
    <property type="entry name" value="Ribokinase-like"/>
</dbReference>
<evidence type="ECO:0000256" key="1">
    <source>
        <dbReference type="ARBA" id="ARBA00004948"/>
    </source>
</evidence>
<dbReference type="SUPFAM" id="SSF53613">
    <property type="entry name" value="Ribokinase-like"/>
    <property type="match status" value="1"/>
</dbReference>
<keyword evidence="4" id="KW-0808">Transferase</keyword>
<dbReference type="RefSeq" id="WP_242937077.1">
    <property type="nucleotide sequence ID" value="NZ_CP094326.1"/>
</dbReference>
<dbReference type="GO" id="GO:0008902">
    <property type="term" value="F:hydroxymethylpyrimidine kinase activity"/>
    <property type="evidence" value="ECO:0007669"/>
    <property type="project" value="UniProtKB-EC"/>
</dbReference>
<protein>
    <recommendedName>
        <fullName evidence="2">hydroxymethylpyrimidine kinase</fullName>
        <ecNumber evidence="2">2.7.1.49</ecNumber>
    </recommendedName>
</protein>
<gene>
    <name evidence="4" type="primary">thiD</name>
    <name evidence="4" type="ORF">MQE36_16530</name>
</gene>
<proteinExistence type="predicted"/>
<evidence type="ECO:0000259" key="3">
    <source>
        <dbReference type="Pfam" id="PF08543"/>
    </source>
</evidence>
<dbReference type="InterPro" id="IPR013749">
    <property type="entry name" value="PM/HMP-P_kinase-1"/>
</dbReference>
<accession>A0ABY3YLF1</accession>
<name>A0ABY3YLF1_9FLAO</name>
<evidence type="ECO:0000313" key="5">
    <source>
        <dbReference type="Proteomes" id="UP000829476"/>
    </source>
</evidence>
<feature type="domain" description="Pyridoxamine kinase/Phosphomethylpyrimidine kinase" evidence="3">
    <location>
        <begin position="18"/>
        <end position="265"/>
    </location>
</feature>